<evidence type="ECO:0000313" key="2">
    <source>
        <dbReference type="Proteomes" id="UP001234178"/>
    </source>
</evidence>
<comment type="caution">
    <text evidence="1">The sequence shown here is derived from an EMBL/GenBank/DDBJ whole genome shotgun (WGS) entry which is preliminary data.</text>
</comment>
<accession>A0ABQ9YW14</accession>
<organism evidence="1 2">
    <name type="scientific">Daphnia magna</name>
    <dbReference type="NCBI Taxonomy" id="35525"/>
    <lineage>
        <taxon>Eukaryota</taxon>
        <taxon>Metazoa</taxon>
        <taxon>Ecdysozoa</taxon>
        <taxon>Arthropoda</taxon>
        <taxon>Crustacea</taxon>
        <taxon>Branchiopoda</taxon>
        <taxon>Diplostraca</taxon>
        <taxon>Cladocera</taxon>
        <taxon>Anomopoda</taxon>
        <taxon>Daphniidae</taxon>
        <taxon>Daphnia</taxon>
    </lineage>
</organism>
<dbReference type="Proteomes" id="UP001234178">
    <property type="component" value="Unassembled WGS sequence"/>
</dbReference>
<reference evidence="1 2" key="1">
    <citation type="journal article" date="2023" name="Nucleic Acids Res.">
        <title>The hologenome of Daphnia magna reveals possible DNA methylation and microbiome-mediated evolution of the host genome.</title>
        <authorList>
            <person name="Chaturvedi A."/>
            <person name="Li X."/>
            <person name="Dhandapani V."/>
            <person name="Marshall H."/>
            <person name="Kissane S."/>
            <person name="Cuenca-Cambronero M."/>
            <person name="Asole G."/>
            <person name="Calvet F."/>
            <person name="Ruiz-Romero M."/>
            <person name="Marangio P."/>
            <person name="Guigo R."/>
            <person name="Rago D."/>
            <person name="Mirbahai L."/>
            <person name="Eastwood N."/>
            <person name="Colbourne J.K."/>
            <person name="Zhou J."/>
            <person name="Mallon E."/>
            <person name="Orsini L."/>
        </authorList>
    </citation>
    <scope>NUCLEOTIDE SEQUENCE [LARGE SCALE GENOMIC DNA]</scope>
    <source>
        <strain evidence="1">LRV0_1</strain>
    </source>
</reference>
<gene>
    <name evidence="1" type="ORF">OUZ56_006097</name>
</gene>
<keyword evidence="2" id="KW-1185">Reference proteome</keyword>
<protein>
    <submittedName>
        <fullName evidence="1">Uncharacterized protein</fullName>
    </submittedName>
</protein>
<sequence>MSTKIRSVWKEAYVMRELYLGLKRFIGDELKKSKVSALFTDFLRVFTINSIFCPYNFDKFLSPGRNFD</sequence>
<proteinExistence type="predicted"/>
<evidence type="ECO:0000313" key="1">
    <source>
        <dbReference type="EMBL" id="KAK4004360.1"/>
    </source>
</evidence>
<name>A0ABQ9YW14_9CRUS</name>
<dbReference type="EMBL" id="JAOYFB010000001">
    <property type="protein sequence ID" value="KAK4004360.1"/>
    <property type="molecule type" value="Genomic_DNA"/>
</dbReference>